<keyword evidence="2" id="KW-1185">Reference proteome</keyword>
<protein>
    <submittedName>
        <fullName evidence="1">Uncharacterized protein</fullName>
    </submittedName>
</protein>
<name>A0ABX3P743_9BACT</name>
<sequence length="59" mass="7301">MKFLRKLLQEKAMAETMWENKVTNIPITNQYHLVVVFNTQPDLYIYLLYVFGSYRRWER</sequence>
<comment type="caution">
    <text evidence="1">The sequence shown here is derived from an EMBL/GenBank/DDBJ whole genome shotgun (WGS) entry which is preliminary data.</text>
</comment>
<gene>
    <name evidence="1" type="ORF">A4D02_00695</name>
</gene>
<evidence type="ECO:0000313" key="2">
    <source>
        <dbReference type="Proteomes" id="UP000192277"/>
    </source>
</evidence>
<dbReference type="Proteomes" id="UP000192277">
    <property type="component" value="Unassembled WGS sequence"/>
</dbReference>
<reference evidence="1 2" key="1">
    <citation type="submission" date="2016-04" db="EMBL/GenBank/DDBJ databases">
        <authorList>
            <person name="Chen L."/>
            <person name="Zhuang W."/>
            <person name="Wang G."/>
        </authorList>
    </citation>
    <scope>NUCLEOTIDE SEQUENCE [LARGE SCALE GENOMIC DNA]</scope>
    <source>
        <strain evidence="2">GR20</strain>
    </source>
</reference>
<organism evidence="1 2">
    <name type="scientific">Niastella koreensis</name>
    <dbReference type="NCBI Taxonomy" id="354356"/>
    <lineage>
        <taxon>Bacteria</taxon>
        <taxon>Pseudomonadati</taxon>
        <taxon>Bacteroidota</taxon>
        <taxon>Chitinophagia</taxon>
        <taxon>Chitinophagales</taxon>
        <taxon>Chitinophagaceae</taxon>
        <taxon>Niastella</taxon>
    </lineage>
</organism>
<evidence type="ECO:0000313" key="1">
    <source>
        <dbReference type="EMBL" id="OQP54875.1"/>
    </source>
</evidence>
<dbReference type="EMBL" id="LWBO01000001">
    <property type="protein sequence ID" value="OQP54875.1"/>
    <property type="molecule type" value="Genomic_DNA"/>
</dbReference>
<proteinExistence type="predicted"/>
<accession>A0ABX3P743</accession>